<dbReference type="Pfam" id="PF07992">
    <property type="entry name" value="Pyr_redox_2"/>
    <property type="match status" value="1"/>
</dbReference>
<reference evidence="2 3" key="1">
    <citation type="submission" date="2018-10" db="EMBL/GenBank/DDBJ databases">
        <title>Genomic Encyclopedia of Archaeal and Bacterial Type Strains, Phase II (KMG-II): from individual species to whole genera.</title>
        <authorList>
            <person name="Goeker M."/>
        </authorList>
    </citation>
    <scope>NUCLEOTIDE SEQUENCE [LARGE SCALE GENOMIC DNA]</scope>
    <source>
        <strain evidence="2 3">DSM 14954</strain>
    </source>
</reference>
<evidence type="ECO:0000259" key="1">
    <source>
        <dbReference type="Pfam" id="PF07992"/>
    </source>
</evidence>
<keyword evidence="3" id="KW-1185">Reference proteome</keyword>
<dbReference type="RefSeq" id="WP_121255345.1">
    <property type="nucleotide sequence ID" value="NZ_RBIL01000002.1"/>
</dbReference>
<proteinExistence type="predicted"/>
<dbReference type="InterPro" id="IPR036188">
    <property type="entry name" value="FAD/NAD-bd_sf"/>
</dbReference>
<dbReference type="Proteomes" id="UP000278962">
    <property type="component" value="Unassembled WGS sequence"/>
</dbReference>
<dbReference type="Gene3D" id="3.50.50.60">
    <property type="entry name" value="FAD/NAD(P)-binding domain"/>
    <property type="match status" value="2"/>
</dbReference>
<dbReference type="InterPro" id="IPR023753">
    <property type="entry name" value="FAD/NAD-binding_dom"/>
</dbReference>
<comment type="caution">
    <text evidence="2">The sequence shown here is derived from an EMBL/GenBank/DDBJ whole genome shotgun (WGS) entry which is preliminary data.</text>
</comment>
<dbReference type="EMBL" id="RBIL01000002">
    <property type="protein sequence ID" value="RKQ87081.1"/>
    <property type="molecule type" value="Genomic_DNA"/>
</dbReference>
<dbReference type="SUPFAM" id="SSF51905">
    <property type="entry name" value="FAD/NAD(P)-binding domain"/>
    <property type="match status" value="1"/>
</dbReference>
<dbReference type="PANTHER" id="PTHR43755:SF1">
    <property type="entry name" value="FAD-DEPENDENT PYRIDINE NUCLEOTIDE-DISULPHIDE OXIDOREDUCTASE"/>
    <property type="match status" value="1"/>
</dbReference>
<protein>
    <submittedName>
        <fullName evidence="2">Sulfide:quinone oxidoreductase</fullName>
    </submittedName>
</protein>
<feature type="domain" description="FAD/NAD(P)-binding" evidence="1">
    <location>
        <begin position="158"/>
        <end position="285"/>
    </location>
</feature>
<evidence type="ECO:0000313" key="2">
    <source>
        <dbReference type="EMBL" id="RKQ87081.1"/>
    </source>
</evidence>
<gene>
    <name evidence="2" type="ORF">C8N24_5101</name>
</gene>
<evidence type="ECO:0000313" key="3">
    <source>
        <dbReference type="Proteomes" id="UP000278962"/>
    </source>
</evidence>
<dbReference type="GO" id="GO:0016491">
    <property type="term" value="F:oxidoreductase activity"/>
    <property type="evidence" value="ECO:0007669"/>
    <property type="project" value="InterPro"/>
</dbReference>
<dbReference type="PANTHER" id="PTHR43755">
    <property type="match status" value="1"/>
</dbReference>
<dbReference type="PRINTS" id="PR00469">
    <property type="entry name" value="PNDRDTASEII"/>
</dbReference>
<organism evidence="2 3">
    <name type="scientific">Solirubrobacter pauli</name>
    <dbReference type="NCBI Taxonomy" id="166793"/>
    <lineage>
        <taxon>Bacteria</taxon>
        <taxon>Bacillati</taxon>
        <taxon>Actinomycetota</taxon>
        <taxon>Thermoleophilia</taxon>
        <taxon>Solirubrobacterales</taxon>
        <taxon>Solirubrobacteraceae</taxon>
        <taxon>Solirubrobacter</taxon>
    </lineage>
</organism>
<accession>A0A660KZD1</accession>
<sequence length="390" mass="40535">MSNQPHIVIAGGGVAAIEAVAALRAAVGPHPRITVLAPNDVLNPPPASVAAPFGFGLPNPVPFAVIQRYAPFDHRPAKLVRVEADQHVVVDDHGDRLRYDALLVAPGARSLPAVSDAITFTGPASVPAVEAALAETATLAFVLPSVSTWALPLYELAMMAATELRSRGREPRVTIVTPEPVPLWMFGSEAGAAVSEHLAARGIALRAGVRLAEVHPGWVELDGADPVPAGRVIAMPRLVGPAIAGLPHDPSGFVPVDGHGRVPGLADVFAAGDVTTFPLKQGGLSAQQADVAAAAIAADRGLGPAPEPWQPVLRGLLLTGGAPLYLRAPVSLDGEPLPTTERTVWHTPLWSPPGKVAGRYLAPLLATARPPRLASAPMEDVPLRRARQNV</sequence>
<name>A0A660KZD1_9ACTN</name>
<dbReference type="AlphaFoldDB" id="A0A660KZD1"/>
<dbReference type="InterPro" id="IPR052541">
    <property type="entry name" value="SQRD"/>
</dbReference>
<dbReference type="OrthoDB" id="9802771at2"/>